<accession>A0A376K000</accession>
<evidence type="ECO:0000256" key="1">
    <source>
        <dbReference type="SAM" id="MobiDB-lite"/>
    </source>
</evidence>
<gene>
    <name evidence="2" type="ORF">NCTC10764_04663</name>
</gene>
<dbReference type="AlphaFoldDB" id="A0A376K000"/>
<organism evidence="2 3">
    <name type="scientific">Escherichia coli</name>
    <dbReference type="NCBI Taxonomy" id="562"/>
    <lineage>
        <taxon>Bacteria</taxon>
        <taxon>Pseudomonadati</taxon>
        <taxon>Pseudomonadota</taxon>
        <taxon>Gammaproteobacteria</taxon>
        <taxon>Enterobacterales</taxon>
        <taxon>Enterobacteriaceae</taxon>
        <taxon>Escherichia</taxon>
    </lineage>
</organism>
<protein>
    <submittedName>
        <fullName evidence="2">Phage virion morphogenesis family</fullName>
    </submittedName>
</protein>
<name>A0A376K000_ECOLX</name>
<dbReference type="EMBL" id="UFZL01000003">
    <property type="protein sequence ID" value="STE75566.1"/>
    <property type="molecule type" value="Genomic_DNA"/>
</dbReference>
<feature type="region of interest" description="Disordered" evidence="1">
    <location>
        <begin position="123"/>
        <end position="142"/>
    </location>
</feature>
<evidence type="ECO:0000313" key="2">
    <source>
        <dbReference type="EMBL" id="STE75566.1"/>
    </source>
</evidence>
<proteinExistence type="predicted"/>
<reference evidence="2 3" key="1">
    <citation type="submission" date="2018-06" db="EMBL/GenBank/DDBJ databases">
        <authorList>
            <consortium name="Pathogen Informatics"/>
            <person name="Doyle S."/>
        </authorList>
    </citation>
    <scope>NUCLEOTIDE SEQUENCE [LARGE SCALE GENOMIC DNA]</scope>
    <source>
        <strain evidence="2 3">NCTC10764</strain>
    </source>
</reference>
<sequence>MTRPVINESQLRQVRRAIREAELPPAKARKLLVRIAKYGLIPAARRNVKAQRTPEGAAWAPRKRPDKASGRYKNKMLLGLPKLLAIRVDGSGKSVRLFFKKGDYNTGSHGGAVAWVQQHGATIKGRATKRRDSEAMRTRPATRRQAERLLSLGFRAPVGAVSKKTGRRGRRKPSLKWIMENMSMAQAGLVISILKGEQKKRVWEIKISSRAFLGASDTEFARILEAQLRSLHYGGTR</sequence>
<dbReference type="Proteomes" id="UP000255201">
    <property type="component" value="Unassembled WGS sequence"/>
</dbReference>
<evidence type="ECO:0000313" key="3">
    <source>
        <dbReference type="Proteomes" id="UP000255201"/>
    </source>
</evidence>
<dbReference type="RefSeq" id="WP_032301258.1">
    <property type="nucleotide sequence ID" value="NZ_CXZI01000001.1"/>
</dbReference>